<organism evidence="4 5">
    <name type="scientific">Catenovulum agarivorans DS-2</name>
    <dbReference type="NCBI Taxonomy" id="1328313"/>
    <lineage>
        <taxon>Bacteria</taxon>
        <taxon>Pseudomonadati</taxon>
        <taxon>Pseudomonadota</taxon>
        <taxon>Gammaproteobacteria</taxon>
        <taxon>Alteromonadales</taxon>
        <taxon>Alteromonadaceae</taxon>
        <taxon>Catenovulum</taxon>
    </lineage>
</organism>
<keyword evidence="5" id="KW-1185">Reference proteome</keyword>
<dbReference type="SUPFAM" id="SSF53639">
    <property type="entry name" value="AraD/HMP-PK domain-like"/>
    <property type="match status" value="2"/>
</dbReference>
<dbReference type="GO" id="GO:0016832">
    <property type="term" value="F:aldehyde-lyase activity"/>
    <property type="evidence" value="ECO:0007669"/>
    <property type="project" value="TreeGrafter"/>
</dbReference>
<sequence length="436" mass="47913">MSDKQINEGFKYLHPKDQIILIMERVYEYEMTTTSGGNISIKDDNGDIWVTPGGVDKGSLVRDDIVCVKADGTIVGRHKPSSEYPFHLAIYNVRDDIKAVLHAHPPALVSFSAAGIVPNNSLLAGVKGICGDVDFVPYALPGSEQLGANIAESFAKGFNSVLLENHGTVTGADNLFTAFKQFETLDYTARIQIKAAPLGTALPLSDADQALDAAKVTQVEHFTPEKTNSCEKELRYEMCRFIQRSYEQKLITATEGTFAQRLSDNEFLLTPHGLDRKYMSPEDIVLVRDGMCENGKIPSYSLKMHQAIFKANPTINSCIIAHPPHLMAFNITNKTLDSKIIPEAYILMRDIQTVSFASSINNVAEVAEVLGEASPICMLQNNGIIVTGSNMLQAYDRLEVSEFTAKAVLDAYQLGHVNIMGEAEINELKEAFNLSD</sequence>
<dbReference type="PATRIC" id="fig|1328313.3.peg.3173"/>
<dbReference type="EMBL" id="ARZY01000036">
    <property type="protein sequence ID" value="EWH08816.1"/>
    <property type="molecule type" value="Genomic_DNA"/>
</dbReference>
<dbReference type="STRING" id="1328313.DS2_15549"/>
<reference evidence="4 5" key="1">
    <citation type="journal article" date="2014" name="Genome Announc.">
        <title>Draft Genome Sequence of the Agar-Degrading Bacterium Catenovulum sp. Strain DS-2, Isolated from Intestines of Haliotis diversicolor.</title>
        <authorList>
            <person name="Shan D."/>
            <person name="Li X."/>
            <person name="Gu Z."/>
            <person name="Wei G."/>
            <person name="Gao Z."/>
            <person name="Shao Z."/>
        </authorList>
    </citation>
    <scope>NUCLEOTIDE SEQUENCE [LARGE SCALE GENOMIC DNA]</scope>
    <source>
        <strain evidence="4 5">DS-2</strain>
    </source>
</reference>
<dbReference type="RefSeq" id="WP_035015768.1">
    <property type="nucleotide sequence ID" value="NZ_ARZY01000036.1"/>
</dbReference>
<comment type="caution">
    <text evidence="4">The sequence shown here is derived from an EMBL/GenBank/DDBJ whole genome shotgun (WGS) entry which is preliminary data.</text>
</comment>
<dbReference type="InterPro" id="IPR001303">
    <property type="entry name" value="Aldolase_II/adducin_N"/>
</dbReference>
<dbReference type="AlphaFoldDB" id="W7Q9Z5"/>
<proteinExistence type="predicted"/>
<dbReference type="GO" id="GO:0046872">
    <property type="term" value="F:metal ion binding"/>
    <property type="evidence" value="ECO:0007669"/>
    <property type="project" value="UniProtKB-KW"/>
</dbReference>
<dbReference type="GO" id="GO:0019323">
    <property type="term" value="P:pentose catabolic process"/>
    <property type="evidence" value="ECO:0007669"/>
    <property type="project" value="TreeGrafter"/>
</dbReference>
<evidence type="ECO:0000259" key="3">
    <source>
        <dbReference type="SMART" id="SM01007"/>
    </source>
</evidence>
<evidence type="ECO:0000313" key="4">
    <source>
        <dbReference type="EMBL" id="EWH08816.1"/>
    </source>
</evidence>
<keyword evidence="1" id="KW-0479">Metal-binding</keyword>
<feature type="domain" description="Class II aldolase/adducin N-terminal" evidence="3">
    <location>
        <begin position="236"/>
        <end position="409"/>
    </location>
</feature>
<gene>
    <name evidence="4" type="ORF">DS2_15549</name>
</gene>
<dbReference type="InterPro" id="IPR050197">
    <property type="entry name" value="Aldolase_class_II_sugar_metab"/>
</dbReference>
<dbReference type="Proteomes" id="UP000019276">
    <property type="component" value="Unassembled WGS sequence"/>
</dbReference>
<dbReference type="OrthoDB" id="5500703at2"/>
<dbReference type="SMART" id="SM01007">
    <property type="entry name" value="Aldolase_II"/>
    <property type="match status" value="2"/>
</dbReference>
<feature type="domain" description="Class II aldolase/adducin N-terminal" evidence="3">
    <location>
        <begin position="17"/>
        <end position="193"/>
    </location>
</feature>
<protein>
    <submittedName>
        <fullName evidence="4">Class ii aldolase/adducin family protein</fullName>
    </submittedName>
</protein>
<accession>W7Q9Z5</accession>
<dbReference type="eggNOG" id="COG0235">
    <property type="taxonomic scope" value="Bacteria"/>
</dbReference>
<dbReference type="Gene3D" id="3.40.225.10">
    <property type="entry name" value="Class II aldolase/adducin N-terminal domain"/>
    <property type="match status" value="2"/>
</dbReference>
<evidence type="ECO:0000313" key="5">
    <source>
        <dbReference type="Proteomes" id="UP000019276"/>
    </source>
</evidence>
<evidence type="ECO:0000256" key="1">
    <source>
        <dbReference type="ARBA" id="ARBA00022723"/>
    </source>
</evidence>
<dbReference type="PANTHER" id="PTHR22789">
    <property type="entry name" value="FUCULOSE PHOSPHATE ALDOLASE"/>
    <property type="match status" value="1"/>
</dbReference>
<keyword evidence="2" id="KW-0456">Lyase</keyword>
<evidence type="ECO:0000256" key="2">
    <source>
        <dbReference type="ARBA" id="ARBA00023239"/>
    </source>
</evidence>
<dbReference type="PANTHER" id="PTHR22789:SF0">
    <property type="entry name" value="3-OXO-TETRONATE 4-PHOSPHATE DECARBOXYLASE-RELATED"/>
    <property type="match status" value="1"/>
</dbReference>
<name>W7Q9Z5_9ALTE</name>
<dbReference type="Pfam" id="PF00596">
    <property type="entry name" value="Aldolase_II"/>
    <property type="match status" value="2"/>
</dbReference>
<dbReference type="InterPro" id="IPR036409">
    <property type="entry name" value="Aldolase_II/adducin_N_sf"/>
</dbReference>
<dbReference type="GO" id="GO:0005829">
    <property type="term" value="C:cytosol"/>
    <property type="evidence" value="ECO:0007669"/>
    <property type="project" value="TreeGrafter"/>
</dbReference>